<comment type="caution">
    <text evidence="2">The sequence shown here is derived from an EMBL/GenBank/DDBJ whole genome shotgun (WGS) entry which is preliminary data.</text>
</comment>
<dbReference type="EMBL" id="JACCAA010000001">
    <property type="protein sequence ID" value="NYG57848.1"/>
    <property type="molecule type" value="Genomic_DNA"/>
</dbReference>
<dbReference type="AlphaFoldDB" id="A0A7Y9S0E3"/>
<keyword evidence="1" id="KW-1133">Transmembrane helix</keyword>
<evidence type="ECO:0000313" key="3">
    <source>
        <dbReference type="Proteomes" id="UP000540656"/>
    </source>
</evidence>
<accession>A0A7Y9S0E3</accession>
<keyword evidence="3" id="KW-1185">Reference proteome</keyword>
<name>A0A7Y9S0E3_9ACTN</name>
<feature type="transmembrane region" description="Helical" evidence="1">
    <location>
        <begin position="176"/>
        <end position="197"/>
    </location>
</feature>
<dbReference type="Proteomes" id="UP000540656">
    <property type="component" value="Unassembled WGS sequence"/>
</dbReference>
<protein>
    <submittedName>
        <fullName evidence="2">Uncharacterized protein</fullName>
    </submittedName>
</protein>
<feature type="transmembrane region" description="Helical" evidence="1">
    <location>
        <begin position="22"/>
        <end position="40"/>
    </location>
</feature>
<dbReference type="RefSeq" id="WP_179501068.1">
    <property type="nucleotide sequence ID" value="NZ_JACCAA010000001.1"/>
</dbReference>
<evidence type="ECO:0000313" key="2">
    <source>
        <dbReference type="EMBL" id="NYG57848.1"/>
    </source>
</evidence>
<evidence type="ECO:0000256" key="1">
    <source>
        <dbReference type="SAM" id="Phobius"/>
    </source>
</evidence>
<keyword evidence="1" id="KW-0472">Membrane</keyword>
<organism evidence="2 3">
    <name type="scientific">Nocardioides daedukensis</name>
    <dbReference type="NCBI Taxonomy" id="634462"/>
    <lineage>
        <taxon>Bacteria</taxon>
        <taxon>Bacillati</taxon>
        <taxon>Actinomycetota</taxon>
        <taxon>Actinomycetes</taxon>
        <taxon>Propionibacteriales</taxon>
        <taxon>Nocardioidaceae</taxon>
        <taxon>Nocardioides</taxon>
    </lineage>
</organism>
<proteinExistence type="predicted"/>
<sequence>MQQPLTAEDQGPAEPVGRGRSFLAWWPIATGLVVGVFSIATDDPSSIDGVLLTLLIPTCAYALIALGGNSSWTWPLTGLVVVTYLAGEALSLPGAVILLGITVATVVGGTAAGRWRPPPAEMRWQPWGALVFLTGVITAMLLDVTAAKVVLAVGLLLHGAWDIVHWRRRAVVSRSLAEWCAALDISLGVGVLALVVFT</sequence>
<reference evidence="2 3" key="1">
    <citation type="submission" date="2020-07" db="EMBL/GenBank/DDBJ databases">
        <title>Sequencing the genomes of 1000 actinobacteria strains.</title>
        <authorList>
            <person name="Klenk H.-P."/>
        </authorList>
    </citation>
    <scope>NUCLEOTIDE SEQUENCE [LARGE SCALE GENOMIC DNA]</scope>
    <source>
        <strain evidence="2 3">DSM 23819</strain>
    </source>
</reference>
<keyword evidence="1" id="KW-0812">Transmembrane</keyword>
<gene>
    <name evidence="2" type="ORF">BJ980_000771</name>
</gene>
<feature type="transmembrane region" description="Helical" evidence="1">
    <location>
        <begin position="52"/>
        <end position="72"/>
    </location>
</feature>